<keyword evidence="2" id="KW-1185">Reference proteome</keyword>
<sequence>MKKIVILLLLIVSLKGFSQNLELFGKVESYGLQETGKIYWTEEGKQFDPKKFIPFGKDRAFRFKIAIAEIKKLNSPVLVFATDIKQETTNPNSCVQRIKVLEIVNASEFDNLKNIALNTDLVLNLNCEAGVYYDARMEQLEQFVGSYTLTTADNFRTIRLGNDLKRYNGYLSKQTKDYMTTEVGSWNYDKEQKILSFYVFRQMNEQYGLVLSMNNEYNFTVKQSEGPMLFESEIGVLKKR</sequence>
<organism evidence="1 2">
    <name type="scientific">Flavobacterium tiangeerense</name>
    <dbReference type="NCBI Taxonomy" id="459471"/>
    <lineage>
        <taxon>Bacteria</taxon>
        <taxon>Pseudomonadati</taxon>
        <taxon>Bacteroidota</taxon>
        <taxon>Flavobacteriia</taxon>
        <taxon>Flavobacteriales</taxon>
        <taxon>Flavobacteriaceae</taxon>
        <taxon>Flavobacterium</taxon>
    </lineage>
</organism>
<evidence type="ECO:0000313" key="1">
    <source>
        <dbReference type="EMBL" id="TWI03317.1"/>
    </source>
</evidence>
<dbReference type="RefSeq" id="WP_144889090.1">
    <property type="nucleotide sequence ID" value="NZ_VLKO01000001.1"/>
</dbReference>
<dbReference type="EMBL" id="VLKO01000001">
    <property type="protein sequence ID" value="TWI03317.1"/>
    <property type="molecule type" value="Genomic_DNA"/>
</dbReference>
<reference evidence="1 2" key="1">
    <citation type="journal article" date="2015" name="Stand. Genomic Sci.">
        <title>Genomic Encyclopedia of Bacterial and Archaeal Type Strains, Phase III: the genomes of soil and plant-associated and newly described type strains.</title>
        <authorList>
            <person name="Whitman W.B."/>
            <person name="Woyke T."/>
            <person name="Klenk H.P."/>
            <person name="Zhou Y."/>
            <person name="Lilburn T.G."/>
            <person name="Beck B.J."/>
            <person name="De Vos P."/>
            <person name="Vandamme P."/>
            <person name="Eisen J.A."/>
            <person name="Garrity G."/>
            <person name="Hugenholtz P."/>
            <person name="Kyrpides N.C."/>
        </authorList>
    </citation>
    <scope>NUCLEOTIDE SEQUENCE [LARGE SCALE GENOMIC DNA]</scope>
    <source>
        <strain evidence="1 2">CGMCC 1.6847</strain>
    </source>
</reference>
<gene>
    <name evidence="1" type="ORF">IQ05_00254</name>
</gene>
<evidence type="ECO:0000313" key="2">
    <source>
        <dbReference type="Proteomes" id="UP000317519"/>
    </source>
</evidence>
<comment type="caution">
    <text evidence="1">The sequence shown here is derived from an EMBL/GenBank/DDBJ whole genome shotgun (WGS) entry which is preliminary data.</text>
</comment>
<name>A0ABY3FNB9_9FLAO</name>
<protein>
    <submittedName>
        <fullName evidence="1">Uncharacterized protein</fullName>
    </submittedName>
</protein>
<proteinExistence type="predicted"/>
<accession>A0ABY3FNB9</accession>
<dbReference type="Proteomes" id="UP000317519">
    <property type="component" value="Unassembled WGS sequence"/>
</dbReference>